<accession>A0A3E0I979</accession>
<reference evidence="2 3" key="1">
    <citation type="submission" date="2018-08" db="EMBL/GenBank/DDBJ databases">
        <title>Genomic Encyclopedia of Archaeal and Bacterial Type Strains, Phase II (KMG-II): from individual species to whole genera.</title>
        <authorList>
            <person name="Goeker M."/>
        </authorList>
    </citation>
    <scope>NUCLEOTIDE SEQUENCE [LARGE SCALE GENOMIC DNA]</scope>
    <source>
        <strain evidence="2 3">DSM 45791</strain>
    </source>
</reference>
<dbReference type="OrthoDB" id="3215396at2"/>
<feature type="region of interest" description="Disordered" evidence="1">
    <location>
        <begin position="1"/>
        <end position="28"/>
    </location>
</feature>
<dbReference type="Proteomes" id="UP000256269">
    <property type="component" value="Unassembled WGS sequence"/>
</dbReference>
<protein>
    <recommendedName>
        <fullName evidence="4">DNA-directed RNA polymerase specialized sigma24 family protein</fullName>
    </recommendedName>
</protein>
<dbReference type="EMBL" id="QUNO01000001">
    <property type="protein sequence ID" value="REH55207.1"/>
    <property type="molecule type" value="Genomic_DNA"/>
</dbReference>
<dbReference type="AlphaFoldDB" id="A0A3E0I979"/>
<evidence type="ECO:0008006" key="4">
    <source>
        <dbReference type="Google" id="ProtNLM"/>
    </source>
</evidence>
<evidence type="ECO:0000313" key="2">
    <source>
        <dbReference type="EMBL" id="REH55207.1"/>
    </source>
</evidence>
<comment type="caution">
    <text evidence="2">The sequence shown here is derived from an EMBL/GenBank/DDBJ whole genome shotgun (WGS) entry which is preliminary data.</text>
</comment>
<organism evidence="2 3">
    <name type="scientific">Kutzneria buriramensis</name>
    <dbReference type="NCBI Taxonomy" id="1045776"/>
    <lineage>
        <taxon>Bacteria</taxon>
        <taxon>Bacillati</taxon>
        <taxon>Actinomycetota</taxon>
        <taxon>Actinomycetes</taxon>
        <taxon>Pseudonocardiales</taxon>
        <taxon>Pseudonocardiaceae</taxon>
        <taxon>Kutzneria</taxon>
    </lineage>
</organism>
<keyword evidence="3" id="KW-1185">Reference proteome</keyword>
<evidence type="ECO:0000256" key="1">
    <source>
        <dbReference type="SAM" id="MobiDB-lite"/>
    </source>
</evidence>
<gene>
    <name evidence="2" type="ORF">BCF44_101224</name>
</gene>
<evidence type="ECO:0000313" key="3">
    <source>
        <dbReference type="Proteomes" id="UP000256269"/>
    </source>
</evidence>
<sequence>MGEGDSGETPNALACDDADGTPDPDLAGIQALLGDADATPSDELAEAADRRARREEDRRLYELLAGDQFQGPRYDIFIAELAAYGIGVINSWLYKRVIFQYCANRGRPLPGAARHKDLASADADERDELAIEAVAEGLQFFRAHTLLQGRWDPDGRASLKTFFIGACMLRFPTVWRRWLAGTADGGRSNSPQIVSVPDTGDLLGHPASRDQPETVLLANERIEQELSAMPADLRDVAWRIAHDDATVVEIADALGVSARSLEGKFYRHRKRVAQRATSRRTR</sequence>
<dbReference type="RefSeq" id="WP_116172177.1">
    <property type="nucleotide sequence ID" value="NZ_CP144375.1"/>
</dbReference>
<name>A0A3E0I979_9PSEU</name>
<proteinExistence type="predicted"/>
<feature type="region of interest" description="Disordered" evidence="1">
    <location>
        <begin position="184"/>
        <end position="210"/>
    </location>
</feature>